<evidence type="ECO:0000259" key="16">
    <source>
        <dbReference type="PROSITE" id="PS51698"/>
    </source>
</evidence>
<evidence type="ECO:0000256" key="11">
    <source>
        <dbReference type="ARBA" id="ARBA00022833"/>
    </source>
</evidence>
<dbReference type="GO" id="GO:0016567">
    <property type="term" value="P:protein ubiquitination"/>
    <property type="evidence" value="ECO:0007669"/>
    <property type="project" value="InterPro"/>
</dbReference>
<evidence type="ECO:0000256" key="10">
    <source>
        <dbReference type="ARBA" id="ARBA00022786"/>
    </source>
</evidence>
<feature type="non-terminal residue" evidence="17">
    <location>
        <position position="175"/>
    </location>
</feature>
<dbReference type="EC" id="2.3.2.27" evidence="5"/>
<dbReference type="InterPro" id="IPR013083">
    <property type="entry name" value="Znf_RING/FYVE/PHD"/>
</dbReference>
<dbReference type="GO" id="GO:0061630">
    <property type="term" value="F:ubiquitin protein ligase activity"/>
    <property type="evidence" value="ECO:0007669"/>
    <property type="project" value="UniProtKB-EC"/>
</dbReference>
<dbReference type="InterPro" id="IPR017907">
    <property type="entry name" value="Znf_RING_CS"/>
</dbReference>
<comment type="caution">
    <text evidence="17">The sequence shown here is derived from an EMBL/GenBank/DDBJ whole genome shotgun (WGS) entry which is preliminary data.</text>
</comment>
<dbReference type="InterPro" id="IPR020457">
    <property type="entry name" value="Znf_B-box_chordata"/>
</dbReference>
<dbReference type="SUPFAM" id="SSF57845">
    <property type="entry name" value="B-box zinc-binding domain"/>
    <property type="match status" value="1"/>
</dbReference>
<evidence type="ECO:0000256" key="9">
    <source>
        <dbReference type="ARBA" id="ARBA00022771"/>
    </source>
</evidence>
<dbReference type="Pfam" id="PF00643">
    <property type="entry name" value="zf-B_box"/>
    <property type="match status" value="1"/>
</dbReference>
<dbReference type="InterPro" id="IPR000315">
    <property type="entry name" value="Znf_B-box"/>
</dbReference>
<gene>
    <name evidence="17" type="ORF">G0U57_018882</name>
</gene>
<evidence type="ECO:0000256" key="13">
    <source>
        <dbReference type="PROSITE-ProRule" id="PRU00024"/>
    </source>
</evidence>
<keyword evidence="8" id="KW-0479">Metal-binding</keyword>
<dbReference type="PROSITE" id="PS00518">
    <property type="entry name" value="ZF_RING_1"/>
    <property type="match status" value="1"/>
</dbReference>
<proteinExistence type="inferred from homology"/>
<feature type="domain" description="RING-type" evidence="14">
    <location>
        <begin position="4"/>
        <end position="45"/>
    </location>
</feature>
<evidence type="ECO:0000256" key="6">
    <source>
        <dbReference type="ARBA" id="ARBA00022490"/>
    </source>
</evidence>
<keyword evidence="9 13" id="KW-0863">Zinc-finger</keyword>
<evidence type="ECO:0000256" key="7">
    <source>
        <dbReference type="ARBA" id="ARBA00022679"/>
    </source>
</evidence>
<dbReference type="SMART" id="SM00504">
    <property type="entry name" value="Ubox"/>
    <property type="match status" value="1"/>
</dbReference>
<keyword evidence="12" id="KW-0175">Coiled coil</keyword>
<dbReference type="InterPro" id="IPR050143">
    <property type="entry name" value="TRIM/RBCC"/>
</dbReference>
<feature type="domain" description="B box-type" evidence="15">
    <location>
        <begin position="84"/>
        <end position="120"/>
    </location>
</feature>
<sequence length="175" mass="20287">EVTCSICLDLFKDPVTAECGHSFCRECITQHCEEKEIDIVCPQCRQTFQKSNLRPNRELKNIVELINLSSRLQRDEEPGGGSRCEKHDEPLKLFCKNDQTPICVICRESRAHRAHTVVPMEEAVQECRETIMTNLEIIESTCEELRLLDKKDWKHLPQSLSEEETERLMGVMEKV</sequence>
<dbReference type="PROSITE" id="PS50089">
    <property type="entry name" value="ZF_RING_2"/>
    <property type="match status" value="1"/>
</dbReference>
<keyword evidence="11" id="KW-0862">Zinc</keyword>
<dbReference type="SUPFAM" id="SSF57850">
    <property type="entry name" value="RING/U-box"/>
    <property type="match status" value="1"/>
</dbReference>
<dbReference type="PROSITE" id="PS50119">
    <property type="entry name" value="ZF_BBOX"/>
    <property type="match status" value="1"/>
</dbReference>
<keyword evidence="7" id="KW-0808">Transferase</keyword>
<protein>
    <recommendedName>
        <fullName evidence="5">RING-type E3 ubiquitin transferase</fullName>
        <ecNumber evidence="5">2.3.2.27</ecNumber>
    </recommendedName>
</protein>
<comment type="subcellular location">
    <subcellularLocation>
        <location evidence="2">Cytoplasm</location>
    </subcellularLocation>
</comment>
<feature type="domain" description="U-box" evidence="16">
    <location>
        <begin position="1"/>
        <end position="73"/>
    </location>
</feature>
<evidence type="ECO:0000256" key="1">
    <source>
        <dbReference type="ARBA" id="ARBA00000900"/>
    </source>
</evidence>
<dbReference type="PROSITE" id="PS51698">
    <property type="entry name" value="U_BOX"/>
    <property type="match status" value="1"/>
</dbReference>
<evidence type="ECO:0000256" key="4">
    <source>
        <dbReference type="ARBA" id="ARBA00008518"/>
    </source>
</evidence>
<comment type="pathway">
    <text evidence="3">Protein modification; protein ubiquitination.</text>
</comment>
<dbReference type="InterPro" id="IPR001841">
    <property type="entry name" value="Znf_RING"/>
</dbReference>
<dbReference type="SMART" id="SM00336">
    <property type="entry name" value="BBOX"/>
    <property type="match status" value="1"/>
</dbReference>
<evidence type="ECO:0000256" key="3">
    <source>
        <dbReference type="ARBA" id="ARBA00004906"/>
    </source>
</evidence>
<dbReference type="SMART" id="SM00184">
    <property type="entry name" value="RING"/>
    <property type="match status" value="1"/>
</dbReference>
<dbReference type="PRINTS" id="PR01406">
    <property type="entry name" value="BBOXZNFINGER"/>
</dbReference>
<keyword evidence="6" id="KW-0963">Cytoplasm</keyword>
<evidence type="ECO:0000256" key="2">
    <source>
        <dbReference type="ARBA" id="ARBA00004496"/>
    </source>
</evidence>
<comment type="catalytic activity">
    <reaction evidence="1">
        <text>S-ubiquitinyl-[E2 ubiquitin-conjugating enzyme]-L-cysteine + [acceptor protein]-L-lysine = [E2 ubiquitin-conjugating enzyme]-L-cysteine + N(6)-ubiquitinyl-[acceptor protein]-L-lysine.</text>
        <dbReference type="EC" id="2.3.2.27"/>
    </reaction>
</comment>
<dbReference type="Gene3D" id="3.30.160.60">
    <property type="entry name" value="Classic Zinc Finger"/>
    <property type="match status" value="1"/>
</dbReference>
<name>A0A8T1S479_CHESE</name>
<evidence type="ECO:0000259" key="15">
    <source>
        <dbReference type="PROSITE" id="PS50119"/>
    </source>
</evidence>
<evidence type="ECO:0000259" key="14">
    <source>
        <dbReference type="PROSITE" id="PS50089"/>
    </source>
</evidence>
<dbReference type="PANTHER" id="PTHR24103">
    <property type="entry name" value="E3 UBIQUITIN-PROTEIN LIGASE TRIM"/>
    <property type="match status" value="1"/>
</dbReference>
<evidence type="ECO:0000313" key="18">
    <source>
        <dbReference type="Proteomes" id="UP000765507"/>
    </source>
</evidence>
<dbReference type="EMBL" id="JAHGAV010000712">
    <property type="protein sequence ID" value="KAG6923932.1"/>
    <property type="molecule type" value="Genomic_DNA"/>
</dbReference>
<dbReference type="Gene3D" id="3.30.40.10">
    <property type="entry name" value="Zinc/RING finger domain, C3HC4 (zinc finger)"/>
    <property type="match status" value="1"/>
</dbReference>
<feature type="non-terminal residue" evidence="17">
    <location>
        <position position="1"/>
    </location>
</feature>
<dbReference type="CDD" id="cd19762">
    <property type="entry name" value="Bbox2_TRIM7-like"/>
    <property type="match status" value="1"/>
</dbReference>
<organism evidence="17 18">
    <name type="scientific">Chelydra serpentina</name>
    <name type="common">Snapping turtle</name>
    <name type="synonym">Testudo serpentina</name>
    <dbReference type="NCBI Taxonomy" id="8475"/>
    <lineage>
        <taxon>Eukaryota</taxon>
        <taxon>Metazoa</taxon>
        <taxon>Chordata</taxon>
        <taxon>Craniata</taxon>
        <taxon>Vertebrata</taxon>
        <taxon>Euteleostomi</taxon>
        <taxon>Archelosauria</taxon>
        <taxon>Testudinata</taxon>
        <taxon>Testudines</taxon>
        <taxon>Cryptodira</taxon>
        <taxon>Durocryptodira</taxon>
        <taxon>Americhelydia</taxon>
        <taxon>Chelydroidea</taxon>
        <taxon>Chelydridae</taxon>
        <taxon>Chelydra</taxon>
    </lineage>
</organism>
<accession>A0A8T1S479</accession>
<dbReference type="Proteomes" id="UP000765507">
    <property type="component" value="Unassembled WGS sequence"/>
</dbReference>
<dbReference type="GO" id="GO:0008270">
    <property type="term" value="F:zinc ion binding"/>
    <property type="evidence" value="ECO:0007669"/>
    <property type="project" value="UniProtKB-KW"/>
</dbReference>
<evidence type="ECO:0000256" key="12">
    <source>
        <dbReference type="ARBA" id="ARBA00023054"/>
    </source>
</evidence>
<comment type="similarity">
    <text evidence="4">Belongs to the TRIM/RBCC family.</text>
</comment>
<keyword evidence="10" id="KW-0833">Ubl conjugation pathway</keyword>
<evidence type="ECO:0000313" key="17">
    <source>
        <dbReference type="EMBL" id="KAG6923932.1"/>
    </source>
</evidence>
<keyword evidence="18" id="KW-1185">Reference proteome</keyword>
<dbReference type="AlphaFoldDB" id="A0A8T1S479"/>
<reference evidence="17 18" key="1">
    <citation type="journal article" date="2020" name="G3 (Bethesda)">
        <title>Draft Genome of the Common Snapping Turtle, Chelydra serpentina, a Model for Phenotypic Plasticity in Reptiles.</title>
        <authorList>
            <person name="Das D."/>
            <person name="Singh S.K."/>
            <person name="Bierstedt J."/>
            <person name="Erickson A."/>
            <person name="Galli G.L.J."/>
            <person name="Crossley D.A. 2nd"/>
            <person name="Rhen T."/>
        </authorList>
    </citation>
    <scope>NUCLEOTIDE SEQUENCE [LARGE SCALE GENOMIC DNA]</scope>
    <source>
        <strain evidence="17">KW</strain>
    </source>
</reference>
<dbReference type="Pfam" id="PF15227">
    <property type="entry name" value="zf-C3HC4_4"/>
    <property type="match status" value="1"/>
</dbReference>
<evidence type="ECO:0000256" key="8">
    <source>
        <dbReference type="ARBA" id="ARBA00022723"/>
    </source>
</evidence>
<dbReference type="InterPro" id="IPR003613">
    <property type="entry name" value="Ubox_domain"/>
</dbReference>
<evidence type="ECO:0000256" key="5">
    <source>
        <dbReference type="ARBA" id="ARBA00012483"/>
    </source>
</evidence>
<dbReference type="GO" id="GO:0005737">
    <property type="term" value="C:cytoplasm"/>
    <property type="evidence" value="ECO:0007669"/>
    <property type="project" value="UniProtKB-SubCell"/>
</dbReference>
<dbReference type="OrthoDB" id="9049620at2759"/>